<organism evidence="1 2">
    <name type="scientific">Thermanaerosceptrum fracticalcis</name>
    <dbReference type="NCBI Taxonomy" id="1712410"/>
    <lineage>
        <taxon>Bacteria</taxon>
        <taxon>Bacillati</taxon>
        <taxon>Bacillota</taxon>
        <taxon>Clostridia</taxon>
        <taxon>Eubacteriales</taxon>
        <taxon>Peptococcaceae</taxon>
        <taxon>Thermanaerosceptrum</taxon>
    </lineage>
</organism>
<dbReference type="RefSeq" id="WP_034420271.1">
    <property type="nucleotide sequence ID" value="NZ_CP045798.1"/>
</dbReference>
<dbReference type="SUPFAM" id="SSF103084">
    <property type="entry name" value="Holliday junction resolvase RusA"/>
    <property type="match status" value="1"/>
</dbReference>
<dbReference type="Gene3D" id="3.30.1330.70">
    <property type="entry name" value="Holliday junction resolvase RusA"/>
    <property type="match status" value="1"/>
</dbReference>
<name>A0A7G6E432_THEFR</name>
<dbReference type="EMBL" id="CP045798">
    <property type="protein sequence ID" value="QNB46836.1"/>
    <property type="molecule type" value="Genomic_DNA"/>
</dbReference>
<dbReference type="GO" id="GO:0000287">
    <property type="term" value="F:magnesium ion binding"/>
    <property type="evidence" value="ECO:0007669"/>
    <property type="project" value="InterPro"/>
</dbReference>
<dbReference type="Proteomes" id="UP000515847">
    <property type="component" value="Chromosome"/>
</dbReference>
<protein>
    <submittedName>
        <fullName evidence="1">RusA family crossover junction endodeoxyribonuclease</fullName>
    </submittedName>
</protein>
<dbReference type="Pfam" id="PF05866">
    <property type="entry name" value="RusA"/>
    <property type="match status" value="1"/>
</dbReference>
<dbReference type="InterPro" id="IPR008822">
    <property type="entry name" value="Endonuclease_RusA-like"/>
</dbReference>
<reference evidence="1 2" key="1">
    <citation type="journal article" date="2019" name="Front. Microbiol.">
        <title>Thermoanaerosceptrum fracticalcis gen. nov. sp. nov., a Novel Fumarate-Fermenting Microorganism From a Deep Fractured Carbonate Aquifer of the US Great Basin.</title>
        <authorList>
            <person name="Hamilton-Brehm S.D."/>
            <person name="Stewart L.E."/>
            <person name="Zavarin M."/>
            <person name="Caldwell M."/>
            <person name="Lawson P.A."/>
            <person name="Onstott T.C."/>
            <person name="Grzymski J."/>
            <person name="Neveux I."/>
            <person name="Lollar B.S."/>
            <person name="Russell C.E."/>
            <person name="Moser D.P."/>
        </authorList>
    </citation>
    <scope>NUCLEOTIDE SEQUENCE [LARGE SCALE GENOMIC DNA]</scope>
    <source>
        <strain evidence="1 2">DRI-13</strain>
    </source>
</reference>
<dbReference type="KEGG" id="tfr:BR63_11260"/>
<dbReference type="GO" id="GO:0006281">
    <property type="term" value="P:DNA repair"/>
    <property type="evidence" value="ECO:0007669"/>
    <property type="project" value="InterPro"/>
</dbReference>
<gene>
    <name evidence="1" type="ORF">BR63_11260</name>
</gene>
<dbReference type="InterPro" id="IPR036614">
    <property type="entry name" value="RusA-like_sf"/>
</dbReference>
<keyword evidence="2" id="KW-1185">Reference proteome</keyword>
<dbReference type="GO" id="GO:0006310">
    <property type="term" value="P:DNA recombination"/>
    <property type="evidence" value="ECO:0007669"/>
    <property type="project" value="InterPro"/>
</dbReference>
<dbReference type="OrthoDB" id="2087700at2"/>
<dbReference type="AlphaFoldDB" id="A0A7G6E432"/>
<proteinExistence type="predicted"/>
<evidence type="ECO:0000313" key="2">
    <source>
        <dbReference type="Proteomes" id="UP000515847"/>
    </source>
</evidence>
<evidence type="ECO:0000313" key="1">
    <source>
        <dbReference type="EMBL" id="QNB46836.1"/>
    </source>
</evidence>
<accession>A0A7G6E432</accession>
<sequence length="118" mass="13658">MNDKLVIPMQLPGLNEIIDAAKGHWSNYRDLKETYTNAVAWPAKMLKPFERAELDITWFEPNKKRDLDNISAGKKFILDGFQRAGLIKNDGWKQIAGFNDTFDVDPKNPRVEVKIRRL</sequence>